<accession>A0A5B7CWA4</accession>
<organism evidence="2 3">
    <name type="scientific">Portunus trituberculatus</name>
    <name type="common">Swimming crab</name>
    <name type="synonym">Neptunus trituberculatus</name>
    <dbReference type="NCBI Taxonomy" id="210409"/>
    <lineage>
        <taxon>Eukaryota</taxon>
        <taxon>Metazoa</taxon>
        <taxon>Ecdysozoa</taxon>
        <taxon>Arthropoda</taxon>
        <taxon>Crustacea</taxon>
        <taxon>Multicrustacea</taxon>
        <taxon>Malacostraca</taxon>
        <taxon>Eumalacostraca</taxon>
        <taxon>Eucarida</taxon>
        <taxon>Decapoda</taxon>
        <taxon>Pleocyemata</taxon>
        <taxon>Brachyura</taxon>
        <taxon>Eubrachyura</taxon>
        <taxon>Portunoidea</taxon>
        <taxon>Portunidae</taxon>
        <taxon>Portuninae</taxon>
        <taxon>Portunus</taxon>
    </lineage>
</organism>
<comment type="caution">
    <text evidence="2">The sequence shown here is derived from an EMBL/GenBank/DDBJ whole genome shotgun (WGS) entry which is preliminary data.</text>
</comment>
<protein>
    <submittedName>
        <fullName evidence="2">Regulator of nonsense transcripts 2</fullName>
    </submittedName>
</protein>
<evidence type="ECO:0000313" key="2">
    <source>
        <dbReference type="EMBL" id="MPC13670.1"/>
    </source>
</evidence>
<gene>
    <name evidence="2" type="primary">UPF2_1</name>
    <name evidence="2" type="ORF">E2C01_006414</name>
</gene>
<reference evidence="2 3" key="1">
    <citation type="submission" date="2019-05" db="EMBL/GenBank/DDBJ databases">
        <title>Another draft genome of Portunus trituberculatus and its Hox gene families provides insights of decapod evolution.</title>
        <authorList>
            <person name="Jeong J.-H."/>
            <person name="Song I."/>
            <person name="Kim S."/>
            <person name="Choi T."/>
            <person name="Kim D."/>
            <person name="Ryu S."/>
            <person name="Kim W."/>
        </authorList>
    </citation>
    <scope>NUCLEOTIDE SEQUENCE [LARGE SCALE GENOMIC DNA]</scope>
    <source>
        <tissue evidence="2">Muscle</tissue>
    </source>
</reference>
<dbReference type="EMBL" id="VSRR010000298">
    <property type="protein sequence ID" value="MPC13670.1"/>
    <property type="molecule type" value="Genomic_DNA"/>
</dbReference>
<dbReference type="AlphaFoldDB" id="A0A5B7CWA4"/>
<keyword evidence="3" id="KW-1185">Reference proteome</keyword>
<proteinExistence type="predicted"/>
<name>A0A5B7CWA4_PORTR</name>
<sequence length="94" mass="10165">MSQQGDGRVVTAAWVGGHSGCLPGDWCGSRSWRPSTWTSTLSQCCAAASALCGCKKSVAQRPATMNFNRDRRPKYQHPKGAPDADLIFGPKKIR</sequence>
<feature type="region of interest" description="Disordered" evidence="1">
    <location>
        <begin position="65"/>
        <end position="94"/>
    </location>
</feature>
<evidence type="ECO:0000256" key="1">
    <source>
        <dbReference type="SAM" id="MobiDB-lite"/>
    </source>
</evidence>
<dbReference type="Proteomes" id="UP000324222">
    <property type="component" value="Unassembled WGS sequence"/>
</dbReference>
<evidence type="ECO:0000313" key="3">
    <source>
        <dbReference type="Proteomes" id="UP000324222"/>
    </source>
</evidence>